<feature type="chain" id="PRO_5047172436" description="Alpha/beta hydrolase" evidence="1">
    <location>
        <begin position="23"/>
        <end position="231"/>
    </location>
</feature>
<sequence length="231" mass="23148">MTTFRLAAAALAVGFAAAPAAADDYVTYEHLDVTLAAAPDCRNSGLVSLPSSWRSGDGAVVLVTREPLLDAARDQLVAVLLDQRAAVFEFMPVPCGPIAAGRDAVAAGALGALDAITRVTGAGPVVAIGYGRDSAAVLDVVGMRMAGGAGEGGPRYVGAVAIGAGAPGFARDAGRRDGDDVPLRLAALCDALAAWAGHMGATEERAMPAATAEGCHAGMAEGRPEARAARR</sequence>
<dbReference type="RefSeq" id="WP_209351663.1">
    <property type="nucleotide sequence ID" value="NZ_JAGIYZ010000008.1"/>
</dbReference>
<evidence type="ECO:0000313" key="3">
    <source>
        <dbReference type="Proteomes" id="UP000680815"/>
    </source>
</evidence>
<organism evidence="2 3">
    <name type="scientific">Roseomonas nitratireducens</name>
    <dbReference type="NCBI Taxonomy" id="2820810"/>
    <lineage>
        <taxon>Bacteria</taxon>
        <taxon>Pseudomonadati</taxon>
        <taxon>Pseudomonadota</taxon>
        <taxon>Alphaproteobacteria</taxon>
        <taxon>Acetobacterales</taxon>
        <taxon>Roseomonadaceae</taxon>
        <taxon>Roseomonas</taxon>
    </lineage>
</organism>
<dbReference type="EMBL" id="JAGIYZ010000008">
    <property type="protein sequence ID" value="MBP0464290.1"/>
    <property type="molecule type" value="Genomic_DNA"/>
</dbReference>
<comment type="caution">
    <text evidence="2">The sequence shown here is derived from an EMBL/GenBank/DDBJ whole genome shotgun (WGS) entry which is preliminary data.</text>
</comment>
<accession>A0ABS4ASF3</accession>
<proteinExistence type="predicted"/>
<feature type="signal peptide" evidence="1">
    <location>
        <begin position="1"/>
        <end position="22"/>
    </location>
</feature>
<keyword evidence="3" id="KW-1185">Reference proteome</keyword>
<reference evidence="2 3" key="1">
    <citation type="submission" date="2021-03" db="EMBL/GenBank/DDBJ databases">
        <authorList>
            <person name="So Y."/>
        </authorList>
    </citation>
    <scope>NUCLEOTIDE SEQUENCE [LARGE SCALE GENOMIC DNA]</scope>
    <source>
        <strain evidence="2 3">PWR1</strain>
    </source>
</reference>
<dbReference type="Proteomes" id="UP000680815">
    <property type="component" value="Unassembled WGS sequence"/>
</dbReference>
<keyword evidence="1" id="KW-0732">Signal</keyword>
<evidence type="ECO:0008006" key="4">
    <source>
        <dbReference type="Google" id="ProtNLM"/>
    </source>
</evidence>
<gene>
    <name evidence="2" type="ORF">J5Y09_10225</name>
</gene>
<evidence type="ECO:0000256" key="1">
    <source>
        <dbReference type="SAM" id="SignalP"/>
    </source>
</evidence>
<evidence type="ECO:0000313" key="2">
    <source>
        <dbReference type="EMBL" id="MBP0464290.1"/>
    </source>
</evidence>
<name>A0ABS4ASF3_9PROT</name>
<protein>
    <recommendedName>
        <fullName evidence="4">Alpha/beta hydrolase</fullName>
    </recommendedName>
</protein>